<dbReference type="InterPro" id="IPR005501">
    <property type="entry name" value="LamB/YcsF/PxpA-like"/>
</dbReference>
<dbReference type="SUPFAM" id="SSF88713">
    <property type="entry name" value="Glycoside hydrolase/deacetylase"/>
    <property type="match status" value="1"/>
</dbReference>
<dbReference type="CDD" id="cd10787">
    <property type="entry name" value="LamB_YcsF_like"/>
    <property type="match status" value="1"/>
</dbReference>
<dbReference type="PANTHER" id="PTHR30292:SF0">
    <property type="entry name" value="5-OXOPROLINASE SUBUNIT A"/>
    <property type="match status" value="1"/>
</dbReference>
<reference evidence="1 2" key="1">
    <citation type="submission" date="2023-09" db="EMBL/GenBank/DDBJ databases">
        <authorList>
            <person name="Rey-Velasco X."/>
        </authorList>
    </citation>
    <scope>NUCLEOTIDE SEQUENCE [LARGE SCALE GENOMIC DNA]</scope>
    <source>
        <strain evidence="1 2">P117</strain>
    </source>
</reference>
<dbReference type="PANTHER" id="PTHR30292">
    <property type="entry name" value="UNCHARACTERIZED PROTEIN YBGL-RELATED"/>
    <property type="match status" value="1"/>
</dbReference>
<accession>A0ABU2ZP35</accession>
<gene>
    <name evidence="1" type="ORF">RM552_06015</name>
</gene>
<dbReference type="EMBL" id="JAVRHX010000001">
    <property type="protein sequence ID" value="MDT0594392.1"/>
    <property type="molecule type" value="Genomic_DNA"/>
</dbReference>
<dbReference type="NCBIfam" id="NF003814">
    <property type="entry name" value="PRK05406.1-3"/>
    <property type="match status" value="1"/>
</dbReference>
<dbReference type="InterPro" id="IPR011330">
    <property type="entry name" value="Glyco_hydro/deAcase_b/a-brl"/>
</dbReference>
<dbReference type="EC" id="3.5.2.9" evidence="1"/>
<dbReference type="NCBIfam" id="NF003816">
    <property type="entry name" value="PRK05406.1-5"/>
    <property type="match status" value="1"/>
</dbReference>
<dbReference type="Pfam" id="PF03746">
    <property type="entry name" value="LamB_YcsF"/>
    <property type="match status" value="1"/>
</dbReference>
<keyword evidence="2" id="KW-1185">Reference proteome</keyword>
<organism evidence="1 2">
    <name type="scientific">Glaciecola petra</name>
    <dbReference type="NCBI Taxonomy" id="3075602"/>
    <lineage>
        <taxon>Bacteria</taxon>
        <taxon>Pseudomonadati</taxon>
        <taxon>Pseudomonadota</taxon>
        <taxon>Gammaproteobacteria</taxon>
        <taxon>Alteromonadales</taxon>
        <taxon>Alteromonadaceae</taxon>
        <taxon>Glaciecola</taxon>
    </lineage>
</organism>
<protein>
    <submittedName>
        <fullName evidence="1">5-oxoprolinase subunit PxpA</fullName>
        <ecNumber evidence="1">3.5.2.9</ecNumber>
    </submittedName>
</protein>
<name>A0ABU2ZP35_9ALTE</name>
<proteinExistence type="predicted"/>
<dbReference type="Gene3D" id="3.20.20.370">
    <property type="entry name" value="Glycoside hydrolase/deacetylase"/>
    <property type="match status" value="1"/>
</dbReference>
<keyword evidence="1" id="KW-0378">Hydrolase</keyword>
<dbReference type="Proteomes" id="UP001253545">
    <property type="component" value="Unassembled WGS sequence"/>
</dbReference>
<sequence>MLLNADLGESYGKWEMGNDEAIMPYIDQASIACGYHAGDPIVMQRCIQLTKMHDVSIGAHVAYPDIQGFGRRSMRIPEAELVPIIMSQIATLDGLARCAGTKVDYVKPHGALYNDMMQSSDILQTVFKSIANFHVPLTLMVQSLVDNSIVEKMSTQFNVRVIYEGFSDRGYNNDGLLQPRGKQGAVLNLQASVSRIKHLQKFGNILSVDGKSLRLKIDSMCVHSDTQDAVNICQRIRELIDNA</sequence>
<dbReference type="RefSeq" id="WP_311367867.1">
    <property type="nucleotide sequence ID" value="NZ_JAVRHX010000001.1"/>
</dbReference>
<comment type="caution">
    <text evidence="1">The sequence shown here is derived from an EMBL/GenBank/DDBJ whole genome shotgun (WGS) entry which is preliminary data.</text>
</comment>
<evidence type="ECO:0000313" key="2">
    <source>
        <dbReference type="Proteomes" id="UP001253545"/>
    </source>
</evidence>
<dbReference type="GO" id="GO:0017168">
    <property type="term" value="F:5-oxoprolinase (ATP-hydrolyzing) activity"/>
    <property type="evidence" value="ECO:0007669"/>
    <property type="project" value="UniProtKB-EC"/>
</dbReference>
<evidence type="ECO:0000313" key="1">
    <source>
        <dbReference type="EMBL" id="MDT0594392.1"/>
    </source>
</evidence>